<protein>
    <submittedName>
        <fullName evidence="2">Uncharacterized protein</fullName>
    </submittedName>
</protein>
<dbReference type="AlphaFoldDB" id="K2RV61"/>
<dbReference type="Proteomes" id="UP000007129">
    <property type="component" value="Unassembled WGS sequence"/>
</dbReference>
<gene>
    <name evidence="2" type="ORF">MPH_04029</name>
</gene>
<comment type="caution">
    <text evidence="2">The sequence shown here is derived from an EMBL/GenBank/DDBJ whole genome shotgun (WGS) entry which is preliminary data.</text>
</comment>
<evidence type="ECO:0000256" key="1">
    <source>
        <dbReference type="SAM" id="MobiDB-lite"/>
    </source>
</evidence>
<accession>K2RV61</accession>
<organism evidence="2 3">
    <name type="scientific">Macrophomina phaseolina (strain MS6)</name>
    <name type="common">Charcoal rot fungus</name>
    <dbReference type="NCBI Taxonomy" id="1126212"/>
    <lineage>
        <taxon>Eukaryota</taxon>
        <taxon>Fungi</taxon>
        <taxon>Dikarya</taxon>
        <taxon>Ascomycota</taxon>
        <taxon>Pezizomycotina</taxon>
        <taxon>Dothideomycetes</taxon>
        <taxon>Dothideomycetes incertae sedis</taxon>
        <taxon>Botryosphaeriales</taxon>
        <taxon>Botryosphaeriaceae</taxon>
        <taxon>Macrophomina</taxon>
    </lineage>
</organism>
<feature type="compositionally biased region" description="Polar residues" evidence="1">
    <location>
        <begin position="9"/>
        <end position="19"/>
    </location>
</feature>
<evidence type="ECO:0000313" key="2">
    <source>
        <dbReference type="EMBL" id="EKG18683.1"/>
    </source>
</evidence>
<proteinExistence type="predicted"/>
<dbReference type="VEuPathDB" id="FungiDB:MPH_04029"/>
<dbReference type="EMBL" id="AHHD01000180">
    <property type="protein sequence ID" value="EKG18683.1"/>
    <property type="molecule type" value="Genomic_DNA"/>
</dbReference>
<evidence type="ECO:0000313" key="3">
    <source>
        <dbReference type="Proteomes" id="UP000007129"/>
    </source>
</evidence>
<sequence>MCQGPNPPSHTKSIESVQGTAKAETHGEKYSLGPSNVTTRRVSLAFFNGHSQSIHTSRRSHFFVAQRPTLRLPYRAYFSRIWALEMQFFISHDRHKQQAGHRRYDAPEKALIVCSAHSGKRRCSAFVPLSVCTEMNPDLGEVLAFDGAHDSVGDSGSAIGKKVSAIDGGRCVMTLCRIENSEIGFEGVNYLGEYLVFVPIEDRIYEYALAVTAYAARSVTIKTADGRYLGKFEGLKASILEHNEHC</sequence>
<dbReference type="InParanoid" id="K2RV61"/>
<name>K2RV61_MACPH</name>
<feature type="region of interest" description="Disordered" evidence="1">
    <location>
        <begin position="1"/>
        <end position="34"/>
    </location>
</feature>
<reference evidence="2 3" key="1">
    <citation type="journal article" date="2012" name="BMC Genomics">
        <title>Tools to kill: Genome of one of the most destructive plant pathogenic fungi Macrophomina phaseolina.</title>
        <authorList>
            <person name="Islam M.S."/>
            <person name="Haque M.S."/>
            <person name="Islam M.M."/>
            <person name="Emdad E.M."/>
            <person name="Halim A."/>
            <person name="Hossen Q.M.M."/>
            <person name="Hossain M.Z."/>
            <person name="Ahmed B."/>
            <person name="Rahim S."/>
            <person name="Rahman M.S."/>
            <person name="Alam M.M."/>
            <person name="Hou S."/>
            <person name="Wan X."/>
            <person name="Saito J.A."/>
            <person name="Alam M."/>
        </authorList>
    </citation>
    <scope>NUCLEOTIDE SEQUENCE [LARGE SCALE GENOMIC DNA]</scope>
    <source>
        <strain evidence="2 3">MS6</strain>
    </source>
</reference>
<dbReference type="HOGENOM" id="CLU_1129235_0_0_1"/>